<gene>
    <name evidence="1" type="ORF">SNAT2548_LOCUS5727</name>
</gene>
<accession>A0A812JB90</accession>
<proteinExistence type="predicted"/>
<reference evidence="1" key="1">
    <citation type="submission" date="2021-02" db="EMBL/GenBank/DDBJ databases">
        <authorList>
            <person name="Dougan E. K."/>
            <person name="Rhodes N."/>
            <person name="Thang M."/>
            <person name="Chan C."/>
        </authorList>
    </citation>
    <scope>NUCLEOTIDE SEQUENCE</scope>
</reference>
<dbReference type="EMBL" id="CAJNDS010000369">
    <property type="protein sequence ID" value="CAE7198434.1"/>
    <property type="molecule type" value="Genomic_DNA"/>
</dbReference>
<protein>
    <submittedName>
        <fullName evidence="1">Uncharacterized protein</fullName>
    </submittedName>
</protein>
<evidence type="ECO:0000313" key="1">
    <source>
        <dbReference type="EMBL" id="CAE7198434.1"/>
    </source>
</evidence>
<comment type="caution">
    <text evidence="1">The sequence shown here is derived from an EMBL/GenBank/DDBJ whole genome shotgun (WGS) entry which is preliminary data.</text>
</comment>
<sequence>MTSFSLSRMPKEDMICTGCGKDPYNSGTGCLCAPGAGNWVYKATGTIDPGTEKAEEPKGHWDARD</sequence>
<evidence type="ECO:0000313" key="2">
    <source>
        <dbReference type="Proteomes" id="UP000604046"/>
    </source>
</evidence>
<organism evidence="1 2">
    <name type="scientific">Symbiodinium natans</name>
    <dbReference type="NCBI Taxonomy" id="878477"/>
    <lineage>
        <taxon>Eukaryota</taxon>
        <taxon>Sar</taxon>
        <taxon>Alveolata</taxon>
        <taxon>Dinophyceae</taxon>
        <taxon>Suessiales</taxon>
        <taxon>Symbiodiniaceae</taxon>
        <taxon>Symbiodinium</taxon>
    </lineage>
</organism>
<dbReference type="Proteomes" id="UP000604046">
    <property type="component" value="Unassembled WGS sequence"/>
</dbReference>
<dbReference type="OrthoDB" id="10409936at2759"/>
<dbReference type="AlphaFoldDB" id="A0A812JB90"/>
<name>A0A812JB90_9DINO</name>
<keyword evidence="2" id="KW-1185">Reference proteome</keyword>